<sequence>TTASIQLLKAFQAAVTFTAGRLLACFLMEALREATLAWKVEQAFLSNSPYR</sequence>
<evidence type="ECO:0000313" key="2">
    <source>
        <dbReference type="Proteomes" id="UP000595437"/>
    </source>
</evidence>
<evidence type="ECO:0000313" key="1">
    <source>
        <dbReference type="EMBL" id="QQP54687.1"/>
    </source>
</evidence>
<keyword evidence="2" id="KW-1185">Reference proteome</keyword>
<dbReference type="AlphaFoldDB" id="A0A7T8KEZ2"/>
<dbReference type="Proteomes" id="UP000595437">
    <property type="component" value="Chromosome 5"/>
</dbReference>
<gene>
    <name evidence="1" type="ORF">FKW44_007601</name>
</gene>
<dbReference type="EMBL" id="CP045894">
    <property type="protein sequence ID" value="QQP54687.1"/>
    <property type="molecule type" value="Genomic_DNA"/>
</dbReference>
<reference evidence="2" key="1">
    <citation type="submission" date="2021-01" db="EMBL/GenBank/DDBJ databases">
        <title>Caligus Genome Assembly.</title>
        <authorList>
            <person name="Gallardo-Escarate C."/>
        </authorList>
    </citation>
    <scope>NUCLEOTIDE SEQUENCE [LARGE SCALE GENOMIC DNA]</scope>
</reference>
<accession>A0A7T8KEZ2</accession>
<organism evidence="1 2">
    <name type="scientific">Caligus rogercresseyi</name>
    <name type="common">Sea louse</name>
    <dbReference type="NCBI Taxonomy" id="217165"/>
    <lineage>
        <taxon>Eukaryota</taxon>
        <taxon>Metazoa</taxon>
        <taxon>Ecdysozoa</taxon>
        <taxon>Arthropoda</taxon>
        <taxon>Crustacea</taxon>
        <taxon>Multicrustacea</taxon>
        <taxon>Hexanauplia</taxon>
        <taxon>Copepoda</taxon>
        <taxon>Siphonostomatoida</taxon>
        <taxon>Caligidae</taxon>
        <taxon>Caligus</taxon>
    </lineage>
</organism>
<protein>
    <submittedName>
        <fullName evidence="1">Uncharacterized protein</fullName>
    </submittedName>
</protein>
<proteinExistence type="predicted"/>
<name>A0A7T8KEZ2_CALRO</name>
<feature type="non-terminal residue" evidence="1">
    <location>
        <position position="1"/>
    </location>
</feature>